<dbReference type="InterPro" id="IPR050516">
    <property type="entry name" value="Olfactory_GPCR"/>
</dbReference>
<dbReference type="Gene3D" id="1.20.1070.10">
    <property type="entry name" value="Rhodopsin 7-helix transmembrane proteins"/>
    <property type="match status" value="1"/>
</dbReference>
<evidence type="ECO:0000256" key="4">
    <source>
        <dbReference type="ARBA" id="ARBA00022725"/>
    </source>
</evidence>
<dbReference type="InterPro" id="IPR017452">
    <property type="entry name" value="GPCR_Rhodpsn_7TM"/>
</dbReference>
<evidence type="ECO:0000313" key="12">
    <source>
        <dbReference type="Proteomes" id="UP000694863"/>
    </source>
</evidence>
<keyword evidence="9" id="KW-0807">Transducer</keyword>
<proteinExistence type="predicted"/>
<feature type="transmembrane region" description="Helical" evidence="10">
    <location>
        <begin position="195"/>
        <end position="214"/>
    </location>
</feature>
<dbReference type="PRINTS" id="PR00237">
    <property type="entry name" value="GPCRRHODOPSN"/>
</dbReference>
<keyword evidence="6" id="KW-0297">G-protein coupled receptor</keyword>
<keyword evidence="3 10" id="KW-0812">Transmembrane</keyword>
<evidence type="ECO:0000256" key="6">
    <source>
        <dbReference type="ARBA" id="ARBA00023040"/>
    </source>
</evidence>
<gene>
    <name evidence="13" type="primary">LOC101650004</name>
</gene>
<evidence type="ECO:0000256" key="9">
    <source>
        <dbReference type="ARBA" id="ARBA00023224"/>
    </source>
</evidence>
<protein>
    <submittedName>
        <fullName evidence="13">Olfactory receptor 14J1-like</fullName>
    </submittedName>
</protein>
<evidence type="ECO:0000256" key="8">
    <source>
        <dbReference type="ARBA" id="ARBA00023170"/>
    </source>
</evidence>
<accession>A0ABM0J8S3</accession>
<keyword evidence="4" id="KW-0552">Olfaction</keyword>
<name>A0ABM0J8S3_ECHTE</name>
<keyword evidence="2" id="KW-1003">Cell membrane</keyword>
<dbReference type="InterPro" id="IPR000276">
    <property type="entry name" value="GPCR_Rhodpsn"/>
</dbReference>
<evidence type="ECO:0000256" key="3">
    <source>
        <dbReference type="ARBA" id="ARBA00022692"/>
    </source>
</evidence>
<evidence type="ECO:0000256" key="2">
    <source>
        <dbReference type="ARBA" id="ARBA00022475"/>
    </source>
</evidence>
<feature type="transmembrane region" description="Helical" evidence="10">
    <location>
        <begin position="270"/>
        <end position="290"/>
    </location>
</feature>
<dbReference type="InterPro" id="IPR000725">
    <property type="entry name" value="Olfact_rcpt"/>
</dbReference>
<dbReference type="Proteomes" id="UP000694863">
    <property type="component" value="Unplaced"/>
</dbReference>
<dbReference type="Pfam" id="PF13853">
    <property type="entry name" value="7tm_4"/>
    <property type="match status" value="1"/>
</dbReference>
<reference evidence="13" key="1">
    <citation type="submission" date="2025-08" db="UniProtKB">
        <authorList>
            <consortium name="RefSeq"/>
        </authorList>
    </citation>
    <scope>IDENTIFICATION</scope>
</reference>
<feature type="transmembrane region" description="Helical" evidence="10">
    <location>
        <begin position="23"/>
        <end position="45"/>
    </location>
</feature>
<dbReference type="CDD" id="cd15227">
    <property type="entry name" value="7tmA_OR14-like"/>
    <property type="match status" value="1"/>
</dbReference>
<feature type="transmembrane region" description="Helical" evidence="10">
    <location>
        <begin position="235"/>
        <end position="258"/>
    </location>
</feature>
<dbReference type="GeneID" id="101650004"/>
<dbReference type="SUPFAM" id="SSF81321">
    <property type="entry name" value="Family A G protein-coupled receptor-like"/>
    <property type="match status" value="1"/>
</dbReference>
<evidence type="ECO:0000256" key="1">
    <source>
        <dbReference type="ARBA" id="ARBA00004651"/>
    </source>
</evidence>
<keyword evidence="12" id="KW-1185">Reference proteome</keyword>
<sequence>MTNLTTMSGFLLVNFPGNPEIEILQASLFSVFYLVALSGNMLIITATSIDCSLHSPMYFFLKHLSFLDLCFITTTVPRSICHSFMHSGTISLWECILQCFAFTVCCSTEMAMLTVMSHDRYVAICFPLRYEIIMDTTTCVHGVLAAWTSGLISGIMHTAATFSIHFCGPNVIHQFFCDIPQLMKLSCSNDYIPELGVSAFLSVVAFLCSISVGLSYTHIFSTVLRMPSAEGRAKAFSTCLPHLCVVILYISTGVFEFLRPPSDSPTVIDFLLTVLYTVVPPTFNPMIYSLRNKAMKTALRKVFKERKPYLFG</sequence>
<evidence type="ECO:0000256" key="5">
    <source>
        <dbReference type="ARBA" id="ARBA00022989"/>
    </source>
</evidence>
<evidence type="ECO:0000256" key="10">
    <source>
        <dbReference type="SAM" id="Phobius"/>
    </source>
</evidence>
<feature type="transmembrane region" description="Helical" evidence="10">
    <location>
        <begin position="57"/>
        <end position="76"/>
    </location>
</feature>
<evidence type="ECO:0000256" key="7">
    <source>
        <dbReference type="ARBA" id="ARBA00023136"/>
    </source>
</evidence>
<keyword evidence="7 10" id="KW-0472">Membrane</keyword>
<comment type="subcellular location">
    <subcellularLocation>
        <location evidence="1">Cell membrane</location>
        <topology evidence="1">Multi-pass membrane protein</topology>
    </subcellularLocation>
</comment>
<evidence type="ECO:0000313" key="13">
    <source>
        <dbReference type="RefSeq" id="XP_004717377.1"/>
    </source>
</evidence>
<keyword evidence="4" id="KW-0716">Sensory transduction</keyword>
<organism evidence="12 13">
    <name type="scientific">Echinops telfairi</name>
    <name type="common">Lesser hedgehog tenrec</name>
    <dbReference type="NCBI Taxonomy" id="9371"/>
    <lineage>
        <taxon>Eukaryota</taxon>
        <taxon>Metazoa</taxon>
        <taxon>Chordata</taxon>
        <taxon>Craniata</taxon>
        <taxon>Vertebrata</taxon>
        <taxon>Euteleostomi</taxon>
        <taxon>Mammalia</taxon>
        <taxon>Eutheria</taxon>
        <taxon>Afrotheria</taxon>
        <taxon>Tenrecidae</taxon>
        <taxon>Tenrecinae</taxon>
        <taxon>Echinops</taxon>
    </lineage>
</organism>
<feature type="domain" description="G-protein coupled receptors family 1 profile" evidence="11">
    <location>
        <begin position="39"/>
        <end position="288"/>
    </location>
</feature>
<evidence type="ECO:0000259" key="11">
    <source>
        <dbReference type="PROSITE" id="PS50262"/>
    </source>
</evidence>
<dbReference type="PROSITE" id="PS50262">
    <property type="entry name" value="G_PROTEIN_RECEP_F1_2"/>
    <property type="match status" value="1"/>
</dbReference>
<dbReference type="RefSeq" id="XP_004717377.1">
    <property type="nucleotide sequence ID" value="XM_004717320.1"/>
</dbReference>
<dbReference type="PRINTS" id="PR00245">
    <property type="entry name" value="OLFACTORYR"/>
</dbReference>
<dbReference type="PANTHER" id="PTHR26452">
    <property type="entry name" value="OLFACTORY RECEPTOR"/>
    <property type="match status" value="1"/>
</dbReference>
<keyword evidence="5 10" id="KW-1133">Transmembrane helix</keyword>
<keyword evidence="8" id="KW-0675">Receptor</keyword>